<dbReference type="AlphaFoldDB" id="A0A5C3PEU3"/>
<keyword evidence="4" id="KW-1185">Reference proteome</keyword>
<reference evidence="3 4" key="1">
    <citation type="journal article" date="2019" name="Nat. Ecol. Evol.">
        <title>Megaphylogeny resolves global patterns of mushroom evolution.</title>
        <authorList>
            <person name="Varga T."/>
            <person name="Krizsan K."/>
            <person name="Foldi C."/>
            <person name="Dima B."/>
            <person name="Sanchez-Garcia M."/>
            <person name="Sanchez-Ramirez S."/>
            <person name="Szollosi G.J."/>
            <person name="Szarkandi J.G."/>
            <person name="Papp V."/>
            <person name="Albert L."/>
            <person name="Andreopoulos W."/>
            <person name="Angelini C."/>
            <person name="Antonin V."/>
            <person name="Barry K.W."/>
            <person name="Bougher N.L."/>
            <person name="Buchanan P."/>
            <person name="Buyck B."/>
            <person name="Bense V."/>
            <person name="Catcheside P."/>
            <person name="Chovatia M."/>
            <person name="Cooper J."/>
            <person name="Damon W."/>
            <person name="Desjardin D."/>
            <person name="Finy P."/>
            <person name="Geml J."/>
            <person name="Haridas S."/>
            <person name="Hughes K."/>
            <person name="Justo A."/>
            <person name="Karasinski D."/>
            <person name="Kautmanova I."/>
            <person name="Kiss B."/>
            <person name="Kocsube S."/>
            <person name="Kotiranta H."/>
            <person name="LaButti K.M."/>
            <person name="Lechner B.E."/>
            <person name="Liimatainen K."/>
            <person name="Lipzen A."/>
            <person name="Lukacs Z."/>
            <person name="Mihaltcheva S."/>
            <person name="Morgado L.N."/>
            <person name="Niskanen T."/>
            <person name="Noordeloos M.E."/>
            <person name="Ohm R.A."/>
            <person name="Ortiz-Santana B."/>
            <person name="Ovrebo C."/>
            <person name="Racz N."/>
            <person name="Riley R."/>
            <person name="Savchenko A."/>
            <person name="Shiryaev A."/>
            <person name="Soop K."/>
            <person name="Spirin V."/>
            <person name="Szebenyi C."/>
            <person name="Tomsovsky M."/>
            <person name="Tulloss R.E."/>
            <person name="Uehling J."/>
            <person name="Grigoriev I.V."/>
            <person name="Vagvolgyi C."/>
            <person name="Papp T."/>
            <person name="Martin F.M."/>
            <person name="Miettinen O."/>
            <person name="Hibbett D.S."/>
            <person name="Nagy L.G."/>
        </authorList>
    </citation>
    <scope>NUCLEOTIDE SEQUENCE [LARGE SCALE GENOMIC DNA]</scope>
    <source>
        <strain evidence="3 4">HHB13444</strain>
    </source>
</reference>
<dbReference type="EMBL" id="ML211148">
    <property type="protein sequence ID" value="TFK87537.1"/>
    <property type="molecule type" value="Genomic_DNA"/>
</dbReference>
<gene>
    <name evidence="3" type="ORF">K466DRAFT_105656</name>
</gene>
<evidence type="ECO:0000313" key="4">
    <source>
        <dbReference type="Proteomes" id="UP000308197"/>
    </source>
</evidence>
<name>A0A5C3PEU3_9APHY</name>
<accession>A0A5C3PEU3</accession>
<feature type="region of interest" description="Disordered" evidence="1">
    <location>
        <begin position="199"/>
        <end position="218"/>
    </location>
</feature>
<keyword evidence="2" id="KW-1133">Transmembrane helix</keyword>
<keyword evidence="2" id="KW-0472">Membrane</keyword>
<proteinExistence type="predicted"/>
<evidence type="ECO:0000256" key="2">
    <source>
        <dbReference type="SAM" id="Phobius"/>
    </source>
</evidence>
<dbReference type="InParanoid" id="A0A5C3PEU3"/>
<protein>
    <submittedName>
        <fullName evidence="3">Uncharacterized protein</fullName>
    </submittedName>
</protein>
<evidence type="ECO:0000256" key="1">
    <source>
        <dbReference type="SAM" id="MobiDB-lite"/>
    </source>
</evidence>
<keyword evidence="2" id="KW-0812">Transmembrane</keyword>
<feature type="transmembrane region" description="Helical" evidence="2">
    <location>
        <begin position="270"/>
        <end position="287"/>
    </location>
</feature>
<evidence type="ECO:0000313" key="3">
    <source>
        <dbReference type="EMBL" id="TFK87537.1"/>
    </source>
</evidence>
<dbReference type="Proteomes" id="UP000308197">
    <property type="component" value="Unassembled WGS sequence"/>
</dbReference>
<organism evidence="3 4">
    <name type="scientific">Polyporus arcularius HHB13444</name>
    <dbReference type="NCBI Taxonomy" id="1314778"/>
    <lineage>
        <taxon>Eukaryota</taxon>
        <taxon>Fungi</taxon>
        <taxon>Dikarya</taxon>
        <taxon>Basidiomycota</taxon>
        <taxon>Agaricomycotina</taxon>
        <taxon>Agaricomycetes</taxon>
        <taxon>Polyporales</taxon>
        <taxon>Polyporaceae</taxon>
        <taxon>Polyporus</taxon>
    </lineage>
</organism>
<sequence length="290" mass="32576">MAQASYPPLSSADEPGKLCEAHNDDMTPCGVLTQYQYCASHYRVYKDLTMKYKAVSQQVEQMKEGALLTPEKVTAMKTAKHVERALQRAMKWQTGIEKEIRMREEHHRQFFVGGGDDRHRKWLDGLENDKSAAEGDISRLRKWKQEIRRVGEEEARRTACAEYLADSDRVAHGEARDRLDSQKACRSLSGSAASPWRTTPFQGIFTSSSNPPARRSRANAYVGQKIAELPMGSDEVAELPASNEDAADELPMGRTVPYGSRADEDRQPDVVSVTIVLMIGLFVWAIWQGI</sequence>